<reference evidence="2 3" key="1">
    <citation type="submission" date="2024-03" db="EMBL/GenBank/DDBJ databases">
        <title>A high-quality draft genome sequence of Diaporthe vaccinii, a causative agent of upright dieback and viscid rot disease in cranberry plants.</title>
        <authorList>
            <person name="Sarrasin M."/>
            <person name="Lang B.F."/>
            <person name="Burger G."/>
        </authorList>
    </citation>
    <scope>NUCLEOTIDE SEQUENCE [LARGE SCALE GENOMIC DNA]</scope>
    <source>
        <strain evidence="2 3">IS7</strain>
    </source>
</reference>
<evidence type="ECO:0000256" key="1">
    <source>
        <dbReference type="SAM" id="MobiDB-lite"/>
    </source>
</evidence>
<proteinExistence type="predicted"/>
<name>A0ABR4ELD8_9PEZI</name>
<comment type="caution">
    <text evidence="2">The sequence shown here is derived from an EMBL/GenBank/DDBJ whole genome shotgun (WGS) entry which is preliminary data.</text>
</comment>
<feature type="region of interest" description="Disordered" evidence="1">
    <location>
        <begin position="1"/>
        <end position="20"/>
    </location>
</feature>
<evidence type="ECO:0000313" key="2">
    <source>
        <dbReference type="EMBL" id="KAL2283254.1"/>
    </source>
</evidence>
<dbReference type="EMBL" id="JBAWTH010000044">
    <property type="protein sequence ID" value="KAL2283254.1"/>
    <property type="molecule type" value="Genomic_DNA"/>
</dbReference>
<keyword evidence="3" id="KW-1185">Reference proteome</keyword>
<sequence length="410" mass="44885">MSHGGNHTPPSDRRPAPSTQFNYFGPFPYPAVRLIIAQHFDEDPEAGSWALFIAAAFYDSENRRLWQTEILLGQFTYLDQSSRSSRNGQDPGEVPPLTSVTQLKFNDGLRAVHIPSSLQTSITFNLLQTLCPDLDTTILHTSTSSNQAITLDTALLLISKNYSINETMSFFGSGRNTAFGPDHGLAPPNSRQPYGAGYGYGFGNAYPPQPAGYYPALYQQQQYYYNNYGRPYFMPGQGGYMMPGQGGYTTTTANPTQFANTGQAPAGNPVINTSIPAVNMTNSTGGVGCEPGYNYFFPPEHTKVHVLTTGEVAPWQIPPNVTIPFHSCHVPCNTTLGQLLKGFGACNPDPELNKVFECHQGGNGRWYKGLMFRGNNKEDMAKTIKEVGWDPKRNGLPGGRPVVSLYIVKG</sequence>
<dbReference type="Proteomes" id="UP001600888">
    <property type="component" value="Unassembled WGS sequence"/>
</dbReference>
<evidence type="ECO:0000313" key="3">
    <source>
        <dbReference type="Proteomes" id="UP001600888"/>
    </source>
</evidence>
<gene>
    <name evidence="2" type="ORF">FJTKL_10130</name>
</gene>
<protein>
    <submittedName>
        <fullName evidence="2">Uncharacterized protein</fullName>
    </submittedName>
</protein>
<accession>A0ABR4ELD8</accession>
<organism evidence="2 3">
    <name type="scientific">Diaporthe vaccinii</name>
    <dbReference type="NCBI Taxonomy" id="105482"/>
    <lineage>
        <taxon>Eukaryota</taxon>
        <taxon>Fungi</taxon>
        <taxon>Dikarya</taxon>
        <taxon>Ascomycota</taxon>
        <taxon>Pezizomycotina</taxon>
        <taxon>Sordariomycetes</taxon>
        <taxon>Sordariomycetidae</taxon>
        <taxon>Diaporthales</taxon>
        <taxon>Diaporthaceae</taxon>
        <taxon>Diaporthe</taxon>
        <taxon>Diaporthe eres species complex</taxon>
    </lineage>
</organism>